<sequence length="264" mass="29543">MLSIWEENPKAPISLLFLHGHCTNKTFFSQQINTDIFKNYHRIAIDLPGYGQSPPPLSPLQTYNFPGFAEAIIAALQSLSIEKLVIIGWSLGGHVALEMVDRVPQLIGLLLTGTPPLEVSLQGIQKGFKALDSKIMDCFGKAHLTYDEAQLLASVSGYDARAEKEFLVDAILNTDEDARVLYPQSIIDGIGRNQCNIVANWDKPIAIIGGENDIAINYDYIQQEIKFKKLWRNKIQLIKNAGHAVMLDKPDEFNELLLKFIHDL</sequence>
<dbReference type="PANTHER" id="PTHR43798">
    <property type="entry name" value="MONOACYLGLYCEROL LIPASE"/>
    <property type="match status" value="1"/>
</dbReference>
<dbReference type="EMBL" id="UGOD01000001">
    <property type="protein sequence ID" value="STX50882.1"/>
    <property type="molecule type" value="Genomic_DNA"/>
</dbReference>
<organism evidence="2 3">
    <name type="scientific">Legionella busanensis</name>
    <dbReference type="NCBI Taxonomy" id="190655"/>
    <lineage>
        <taxon>Bacteria</taxon>
        <taxon>Pseudomonadati</taxon>
        <taxon>Pseudomonadota</taxon>
        <taxon>Gammaproteobacteria</taxon>
        <taxon>Legionellales</taxon>
        <taxon>Legionellaceae</taxon>
        <taxon>Legionella</taxon>
    </lineage>
</organism>
<dbReference type="PANTHER" id="PTHR43798:SF33">
    <property type="entry name" value="HYDROLASE, PUTATIVE (AFU_ORTHOLOGUE AFUA_2G14860)-RELATED"/>
    <property type="match status" value="1"/>
</dbReference>
<dbReference type="InterPro" id="IPR050266">
    <property type="entry name" value="AB_hydrolase_sf"/>
</dbReference>
<accession>A0A378JRW9</accession>
<evidence type="ECO:0000259" key="1">
    <source>
        <dbReference type="Pfam" id="PF12697"/>
    </source>
</evidence>
<evidence type="ECO:0000313" key="3">
    <source>
        <dbReference type="Proteomes" id="UP000254794"/>
    </source>
</evidence>
<reference evidence="2 3" key="1">
    <citation type="submission" date="2018-06" db="EMBL/GenBank/DDBJ databases">
        <authorList>
            <consortium name="Pathogen Informatics"/>
            <person name="Doyle S."/>
        </authorList>
    </citation>
    <scope>NUCLEOTIDE SEQUENCE [LARGE SCALE GENOMIC DNA]</scope>
    <source>
        <strain evidence="2 3">NCTC13316</strain>
    </source>
</reference>
<dbReference type="RefSeq" id="WP_115330558.1">
    <property type="nucleotide sequence ID" value="NZ_CAAAHP010000007.1"/>
</dbReference>
<name>A0A378JRW9_9GAMM</name>
<dbReference type="InterPro" id="IPR000073">
    <property type="entry name" value="AB_hydrolase_1"/>
</dbReference>
<keyword evidence="3" id="KW-1185">Reference proteome</keyword>
<gene>
    <name evidence="2" type="ORF">NCTC13316_00970</name>
</gene>
<dbReference type="Proteomes" id="UP000254794">
    <property type="component" value="Unassembled WGS sequence"/>
</dbReference>
<dbReference type="InterPro" id="IPR029058">
    <property type="entry name" value="AB_hydrolase_fold"/>
</dbReference>
<protein>
    <submittedName>
        <fullName evidence="2">Lipase A</fullName>
    </submittedName>
</protein>
<dbReference type="GO" id="GO:0016020">
    <property type="term" value="C:membrane"/>
    <property type="evidence" value="ECO:0007669"/>
    <property type="project" value="TreeGrafter"/>
</dbReference>
<dbReference type="SUPFAM" id="SSF53474">
    <property type="entry name" value="alpha/beta-Hydrolases"/>
    <property type="match status" value="1"/>
</dbReference>
<feature type="domain" description="AB hydrolase-1" evidence="1">
    <location>
        <begin position="15"/>
        <end position="255"/>
    </location>
</feature>
<dbReference type="AlphaFoldDB" id="A0A378JRW9"/>
<proteinExistence type="predicted"/>
<dbReference type="PRINTS" id="PR00111">
    <property type="entry name" value="ABHYDROLASE"/>
</dbReference>
<dbReference type="PRINTS" id="PR00412">
    <property type="entry name" value="EPOXHYDRLASE"/>
</dbReference>
<dbReference type="InterPro" id="IPR000639">
    <property type="entry name" value="Epox_hydrolase-like"/>
</dbReference>
<evidence type="ECO:0000313" key="2">
    <source>
        <dbReference type="EMBL" id="STX50882.1"/>
    </source>
</evidence>
<dbReference type="GO" id="GO:0003824">
    <property type="term" value="F:catalytic activity"/>
    <property type="evidence" value="ECO:0007669"/>
    <property type="project" value="InterPro"/>
</dbReference>
<dbReference type="Pfam" id="PF12697">
    <property type="entry name" value="Abhydrolase_6"/>
    <property type="match status" value="1"/>
</dbReference>
<dbReference type="Gene3D" id="3.40.50.1820">
    <property type="entry name" value="alpha/beta hydrolase"/>
    <property type="match status" value="1"/>
</dbReference>